<dbReference type="GO" id="GO:0032259">
    <property type="term" value="P:methylation"/>
    <property type="evidence" value="ECO:0007669"/>
    <property type="project" value="UniProtKB-KW"/>
</dbReference>
<dbReference type="SUPFAM" id="SSF53335">
    <property type="entry name" value="S-adenosyl-L-methionine-dependent methyltransferases"/>
    <property type="match status" value="1"/>
</dbReference>
<proteinExistence type="predicted"/>
<dbReference type="InterPro" id="IPR025690">
    <property type="entry name" value="Methyltransf_put"/>
</dbReference>
<gene>
    <name evidence="1" type="ORF">ACFFP0_10585</name>
</gene>
<evidence type="ECO:0000313" key="2">
    <source>
        <dbReference type="Proteomes" id="UP001589692"/>
    </source>
</evidence>
<comment type="caution">
    <text evidence="1">The sequence shown here is derived from an EMBL/GenBank/DDBJ whole genome shotgun (WGS) entry which is preliminary data.</text>
</comment>
<keyword evidence="2" id="KW-1185">Reference proteome</keyword>
<dbReference type="Gene3D" id="3.40.50.150">
    <property type="entry name" value="Vaccinia Virus protein VP39"/>
    <property type="match status" value="1"/>
</dbReference>
<dbReference type="GO" id="GO:0008168">
    <property type="term" value="F:methyltransferase activity"/>
    <property type="evidence" value="ECO:0007669"/>
    <property type="project" value="UniProtKB-KW"/>
</dbReference>
<dbReference type="InterPro" id="IPR029063">
    <property type="entry name" value="SAM-dependent_MTases_sf"/>
</dbReference>
<dbReference type="Proteomes" id="UP001589692">
    <property type="component" value="Unassembled WGS sequence"/>
</dbReference>
<accession>A0ABV6AHE3</accession>
<keyword evidence="1" id="KW-0808">Transferase</keyword>
<reference evidence="1 2" key="1">
    <citation type="submission" date="2024-09" db="EMBL/GenBank/DDBJ databases">
        <authorList>
            <person name="Sun Q."/>
            <person name="Mori K."/>
        </authorList>
    </citation>
    <scope>NUCLEOTIDE SEQUENCE [LARGE SCALE GENOMIC DNA]</scope>
    <source>
        <strain evidence="1 2">TBRC 4938</strain>
    </source>
</reference>
<keyword evidence="1" id="KW-0489">Methyltransferase</keyword>
<name>A0ABV6AHE3_9HYPH</name>
<sequence>MSRLDIFISRMIAQRDILNHIQANDLLPAEGAVLEVGLGNGRSYSHLRELFPMRRIVAFDRHLGAHRTVLPGPEDFVMGEIRETATAFIGTGAALAHADIGTGYPEKDAIIVTWLPELLAGMLAHGGIAVSGLPLDHPHLHQLPRLPSVEEGRYYFYSRT</sequence>
<protein>
    <submittedName>
        <fullName evidence="1">Class I SAM-dependent methyltransferase</fullName>
    </submittedName>
</protein>
<dbReference type="RefSeq" id="WP_377260153.1">
    <property type="nucleotide sequence ID" value="NZ_JBHMAA010000012.1"/>
</dbReference>
<organism evidence="1 2">
    <name type="scientific">Rhizobium puerariae</name>
    <dbReference type="NCBI Taxonomy" id="1585791"/>
    <lineage>
        <taxon>Bacteria</taxon>
        <taxon>Pseudomonadati</taxon>
        <taxon>Pseudomonadota</taxon>
        <taxon>Alphaproteobacteria</taxon>
        <taxon>Hyphomicrobiales</taxon>
        <taxon>Rhizobiaceae</taxon>
        <taxon>Rhizobium/Agrobacterium group</taxon>
        <taxon>Rhizobium</taxon>
    </lineage>
</organism>
<dbReference type="EMBL" id="JBHMAA010000012">
    <property type="protein sequence ID" value="MFB9949297.1"/>
    <property type="molecule type" value="Genomic_DNA"/>
</dbReference>
<dbReference type="Pfam" id="PF12692">
    <property type="entry name" value="Methyltransf_17"/>
    <property type="match status" value="1"/>
</dbReference>
<evidence type="ECO:0000313" key="1">
    <source>
        <dbReference type="EMBL" id="MFB9949297.1"/>
    </source>
</evidence>